<dbReference type="OrthoDB" id="1918565at2759"/>
<dbReference type="PANTHER" id="PTHR32278">
    <property type="entry name" value="F-BOX DOMAIN-CONTAINING PROTEIN"/>
    <property type="match status" value="1"/>
</dbReference>
<protein>
    <submittedName>
        <fullName evidence="3">F-box protein PP2-B11-like isoform X1</fullName>
    </submittedName>
</protein>
<dbReference type="RefSeq" id="XP_022723096.1">
    <property type="nucleotide sequence ID" value="XM_022867361.1"/>
</dbReference>
<keyword evidence="2" id="KW-1185">Reference proteome</keyword>
<name>A0A6P5X5I7_DURZI</name>
<dbReference type="Pfam" id="PF14299">
    <property type="entry name" value="PP2"/>
    <property type="match status" value="2"/>
</dbReference>
<dbReference type="InterPro" id="IPR025886">
    <property type="entry name" value="PP2-like"/>
</dbReference>
<dbReference type="Proteomes" id="UP000515121">
    <property type="component" value="Unplaced"/>
</dbReference>
<dbReference type="PANTHER" id="PTHR32278:SF135">
    <property type="entry name" value="F-BOX PROTEIN PP2-B12"/>
    <property type="match status" value="1"/>
</dbReference>
<dbReference type="InterPro" id="IPR001810">
    <property type="entry name" value="F-box_dom"/>
</dbReference>
<gene>
    <name evidence="3" type="primary">LOC111280175</name>
</gene>
<accession>A0A6P5X5I7</accession>
<dbReference type="Gene3D" id="1.20.1280.50">
    <property type="match status" value="1"/>
</dbReference>
<reference evidence="3" key="1">
    <citation type="submission" date="2025-08" db="UniProtKB">
        <authorList>
            <consortium name="RefSeq"/>
        </authorList>
    </citation>
    <scope>IDENTIFICATION</scope>
    <source>
        <tissue evidence="3">Fruit stalk</tissue>
    </source>
</reference>
<dbReference type="KEGG" id="dzi:111280175"/>
<feature type="domain" description="F-box" evidence="1">
    <location>
        <begin position="16"/>
        <end position="56"/>
    </location>
</feature>
<dbReference type="SUPFAM" id="SSF81383">
    <property type="entry name" value="F-box domain"/>
    <property type="match status" value="1"/>
</dbReference>
<evidence type="ECO:0000313" key="3">
    <source>
        <dbReference type="RefSeq" id="XP_022723096.1"/>
    </source>
</evidence>
<dbReference type="InterPro" id="IPR036047">
    <property type="entry name" value="F-box-like_dom_sf"/>
</dbReference>
<proteinExistence type="predicted"/>
<evidence type="ECO:0000259" key="1">
    <source>
        <dbReference type="SMART" id="SM00256"/>
    </source>
</evidence>
<dbReference type="CDD" id="cd22162">
    <property type="entry name" value="F-box_AtSKIP3-like"/>
    <property type="match status" value="1"/>
</dbReference>
<dbReference type="GeneID" id="111280175"/>
<sequence>MSDPKFRRTMDFTKLLPEECMCLIISLTSPRDACRSALVSPALRPVADSDDVWERFLPCDYQEIISRYSSTSLLSWAKKRLYFHLSFHPILIENGTMSFQLEKETGKKCYMLGARALSIIWGDTPQYWTWTSLPESRFSEVAELRIVWWLDVKGRIETRNLSSGTNYAAYLVFKLNGSRYGFRERTVGLHVNVGETASGEVRSVFLDHPQNDPQQAQERGDGWMEIETGEFFNECGDDGFLDHPQNDPQQTQERGDGWMEIETGEFFNECGDDGFLDHPQNDPQQAQKRGDGWMEIEMGEFFNECGDDGTVEFCLREIDCNYDKRGLIIEGIEVRPKNIGR</sequence>
<dbReference type="SMART" id="SM00256">
    <property type="entry name" value="FBOX"/>
    <property type="match status" value="1"/>
</dbReference>
<dbReference type="AlphaFoldDB" id="A0A6P5X5I7"/>
<organism evidence="2 3">
    <name type="scientific">Durio zibethinus</name>
    <name type="common">Durian</name>
    <dbReference type="NCBI Taxonomy" id="66656"/>
    <lineage>
        <taxon>Eukaryota</taxon>
        <taxon>Viridiplantae</taxon>
        <taxon>Streptophyta</taxon>
        <taxon>Embryophyta</taxon>
        <taxon>Tracheophyta</taxon>
        <taxon>Spermatophyta</taxon>
        <taxon>Magnoliopsida</taxon>
        <taxon>eudicotyledons</taxon>
        <taxon>Gunneridae</taxon>
        <taxon>Pentapetalae</taxon>
        <taxon>rosids</taxon>
        <taxon>malvids</taxon>
        <taxon>Malvales</taxon>
        <taxon>Malvaceae</taxon>
        <taxon>Helicteroideae</taxon>
        <taxon>Durio</taxon>
    </lineage>
</organism>
<dbReference type="Pfam" id="PF00646">
    <property type="entry name" value="F-box"/>
    <property type="match status" value="1"/>
</dbReference>
<evidence type="ECO:0000313" key="2">
    <source>
        <dbReference type="Proteomes" id="UP000515121"/>
    </source>
</evidence>